<evidence type="ECO:0000313" key="2">
    <source>
        <dbReference type="EMBL" id="PWK35624.1"/>
    </source>
</evidence>
<dbReference type="OrthoDB" id="2356263at2"/>
<protein>
    <submittedName>
        <fullName evidence="2">TetR family transcriptional regulator</fullName>
    </submittedName>
</protein>
<accession>A0A316ETD9</accession>
<dbReference type="InterPro" id="IPR015292">
    <property type="entry name" value="Tscrpt_reg_YbiH_C"/>
</dbReference>
<dbReference type="Pfam" id="PF00440">
    <property type="entry name" value="TetR_N"/>
    <property type="match status" value="1"/>
</dbReference>
<dbReference type="Pfam" id="PF09209">
    <property type="entry name" value="CecR_C"/>
    <property type="match status" value="1"/>
</dbReference>
<dbReference type="AlphaFoldDB" id="A0A316ETD9"/>
<dbReference type="SUPFAM" id="SSF46689">
    <property type="entry name" value="Homeodomain-like"/>
    <property type="match status" value="1"/>
</dbReference>
<dbReference type="GO" id="GO:0000976">
    <property type="term" value="F:transcription cis-regulatory region binding"/>
    <property type="evidence" value="ECO:0007669"/>
    <property type="project" value="TreeGrafter"/>
</dbReference>
<dbReference type="PANTHER" id="PTHR30055">
    <property type="entry name" value="HTH-TYPE TRANSCRIPTIONAL REGULATOR RUTR"/>
    <property type="match status" value="1"/>
</dbReference>
<dbReference type="Proteomes" id="UP000245754">
    <property type="component" value="Unassembled WGS sequence"/>
</dbReference>
<dbReference type="InterPro" id="IPR001647">
    <property type="entry name" value="HTH_TetR"/>
</dbReference>
<evidence type="ECO:0000256" key="1">
    <source>
        <dbReference type="ARBA" id="ARBA00023125"/>
    </source>
</evidence>
<dbReference type="InterPro" id="IPR050109">
    <property type="entry name" value="HTH-type_TetR-like_transc_reg"/>
</dbReference>
<name>A0A316ETD9_9BURK</name>
<dbReference type="Gene3D" id="1.10.357.10">
    <property type="entry name" value="Tetracycline Repressor, domain 2"/>
    <property type="match status" value="1"/>
</dbReference>
<dbReference type="InterPro" id="IPR009057">
    <property type="entry name" value="Homeodomain-like_sf"/>
</dbReference>
<keyword evidence="3" id="KW-1185">Reference proteome</keyword>
<reference evidence="2 3" key="1">
    <citation type="submission" date="2018-05" db="EMBL/GenBank/DDBJ databases">
        <title>Genomic Encyclopedia of Type Strains, Phase IV (KMG-V): Genome sequencing to study the core and pangenomes of soil and plant-associated prokaryotes.</title>
        <authorList>
            <person name="Whitman W."/>
        </authorList>
    </citation>
    <scope>NUCLEOTIDE SEQUENCE [LARGE SCALE GENOMIC DNA]</scope>
    <source>
        <strain evidence="2 3">SLV-132</strain>
    </source>
</reference>
<sequence>MARHRPAAEGGYQRGEETRARIIEAAIELFGTHGFDGASTRDIARHAGVNAPALQYYFDNKEGVYLACIQYIVDSIWVRLEPSVSAAEAVLARADAGDEALMDAYLAIQGVFVTFASDCGELSPSRQFLARERAGLGPPAAFEVFDRGLNQRLFGVTSSLIGRLTGRPATDEITRIRTIAIDGQGAAFPTKKRNVLRLMGWDAIGADEAARIQSVILEQTRMLLRAFVQARDAGK</sequence>
<dbReference type="PRINTS" id="PR00455">
    <property type="entry name" value="HTHTETR"/>
</dbReference>
<dbReference type="PANTHER" id="PTHR30055:SF146">
    <property type="entry name" value="HTH-TYPE TRANSCRIPTIONAL DUAL REGULATOR CECR"/>
    <property type="match status" value="1"/>
</dbReference>
<comment type="caution">
    <text evidence="2">The sequence shown here is derived from an EMBL/GenBank/DDBJ whole genome shotgun (WGS) entry which is preliminary data.</text>
</comment>
<dbReference type="Gene3D" id="1.10.10.60">
    <property type="entry name" value="Homeodomain-like"/>
    <property type="match status" value="1"/>
</dbReference>
<keyword evidence="1" id="KW-0238">DNA-binding</keyword>
<dbReference type="InterPro" id="IPR036271">
    <property type="entry name" value="Tet_transcr_reg_TetR-rel_C_sf"/>
</dbReference>
<dbReference type="SUPFAM" id="SSF48498">
    <property type="entry name" value="Tetracyclin repressor-like, C-terminal domain"/>
    <property type="match status" value="1"/>
</dbReference>
<dbReference type="PROSITE" id="PS50977">
    <property type="entry name" value="HTH_TETR_2"/>
    <property type="match status" value="1"/>
</dbReference>
<organism evidence="2 3">
    <name type="scientific">Cupriavidus plantarum</name>
    <dbReference type="NCBI Taxonomy" id="942865"/>
    <lineage>
        <taxon>Bacteria</taxon>
        <taxon>Pseudomonadati</taxon>
        <taxon>Pseudomonadota</taxon>
        <taxon>Betaproteobacteria</taxon>
        <taxon>Burkholderiales</taxon>
        <taxon>Burkholderiaceae</taxon>
        <taxon>Cupriavidus</taxon>
    </lineage>
</organism>
<dbReference type="GO" id="GO:0003700">
    <property type="term" value="F:DNA-binding transcription factor activity"/>
    <property type="evidence" value="ECO:0007669"/>
    <property type="project" value="TreeGrafter"/>
</dbReference>
<dbReference type="RefSeq" id="WP_109583654.1">
    <property type="nucleotide sequence ID" value="NZ_CAJPUX010000002.1"/>
</dbReference>
<dbReference type="EMBL" id="QGGT01000002">
    <property type="protein sequence ID" value="PWK35624.1"/>
    <property type="molecule type" value="Genomic_DNA"/>
</dbReference>
<proteinExistence type="predicted"/>
<dbReference type="GeneID" id="98340500"/>
<gene>
    <name evidence="2" type="ORF">C7419_102902</name>
</gene>
<evidence type="ECO:0000313" key="3">
    <source>
        <dbReference type="Proteomes" id="UP000245754"/>
    </source>
</evidence>